<evidence type="ECO:0000313" key="3">
    <source>
        <dbReference type="Proteomes" id="UP000468928"/>
    </source>
</evidence>
<dbReference type="Proteomes" id="UP000468928">
    <property type="component" value="Unassembled WGS sequence"/>
</dbReference>
<feature type="domain" description="DUF6875" evidence="1">
    <location>
        <begin position="36"/>
        <end position="206"/>
    </location>
</feature>
<dbReference type="EMBL" id="JAAGUZ010000095">
    <property type="protein sequence ID" value="NEW47658.1"/>
    <property type="molecule type" value="Genomic_DNA"/>
</dbReference>
<organism evidence="2 3">
    <name type="scientific">Nocardia cyriacigeorgica</name>
    <dbReference type="NCBI Taxonomy" id="135487"/>
    <lineage>
        <taxon>Bacteria</taxon>
        <taxon>Bacillati</taxon>
        <taxon>Actinomycetota</taxon>
        <taxon>Actinomycetes</taxon>
        <taxon>Mycobacteriales</taxon>
        <taxon>Nocardiaceae</taxon>
        <taxon>Nocardia</taxon>
    </lineage>
</organism>
<dbReference type="AlphaFoldDB" id="A0A6P1DBW1"/>
<name>A0A6P1DBW1_9NOCA</name>
<gene>
    <name evidence="2" type="ORF">GV789_24935</name>
</gene>
<evidence type="ECO:0000259" key="1">
    <source>
        <dbReference type="Pfam" id="PF21780"/>
    </source>
</evidence>
<dbReference type="Pfam" id="PF21780">
    <property type="entry name" value="DUF6875"/>
    <property type="match status" value="1"/>
</dbReference>
<comment type="caution">
    <text evidence="2">The sequence shown here is derived from an EMBL/GenBank/DDBJ whole genome shotgun (WGS) entry which is preliminary data.</text>
</comment>
<reference evidence="2 3" key="1">
    <citation type="submission" date="2020-01" db="EMBL/GenBank/DDBJ databases">
        <title>Genetics and antimicrobial susceptibilities of Nocardia species isolated from the soil; a comparison with species isolated from humans.</title>
        <authorList>
            <person name="Carrasco G."/>
            <person name="Monzon S."/>
            <person name="Sansegundo M."/>
            <person name="Garcia E."/>
            <person name="Garrido N."/>
            <person name="Medina M.J."/>
            <person name="Villalon P."/>
            <person name="Ramirez-Arocha A.C."/>
            <person name="Jimenez P."/>
            <person name="Cuesta I."/>
            <person name="Valdezate S."/>
        </authorList>
    </citation>
    <scope>NUCLEOTIDE SEQUENCE [LARGE SCALE GENOMIC DNA]</scope>
    <source>
        <strain evidence="2 3">CNM20110639</strain>
    </source>
</reference>
<evidence type="ECO:0000313" key="2">
    <source>
        <dbReference type="EMBL" id="NEW47658.1"/>
    </source>
</evidence>
<protein>
    <recommendedName>
        <fullName evidence="1">DUF6875 domain-containing protein</fullName>
    </recommendedName>
</protein>
<dbReference type="InterPro" id="IPR049240">
    <property type="entry name" value="DUF6875"/>
</dbReference>
<proteinExistence type="predicted"/>
<accession>A0A6P1DBW1</accession>
<sequence length="235" mass="26639">MNARSCIGKRSGVDWVSLYDDVDECASRFPEAPGLISWIEDYLIRPHQSLGRTGAVCPFVKQAVKGHTIWTAFVSGDTDPTVEAMQDMVDDAMDIYIDLIDTDNNTPLHTVVTIFPDLTDCRLIEAVQSARKSQFVQRGLMLGEFYPGCQQTGLWNKDFFPLDSPMPMLVVRKMMKSDFPFLASSPEWLYAYLSQYAPDLPARLRRAIAERLHVHGDLTEAIAELRIHEINQRLD</sequence>